<gene>
    <name evidence="1" type="ORF">PM001_LOCUS23779</name>
</gene>
<comment type="caution">
    <text evidence="1">The sequence shown here is derived from an EMBL/GenBank/DDBJ whole genome shotgun (WGS) entry which is preliminary data.</text>
</comment>
<evidence type="ECO:0000313" key="2">
    <source>
        <dbReference type="Proteomes" id="UP001162060"/>
    </source>
</evidence>
<proteinExistence type="predicted"/>
<dbReference type="EMBL" id="CAKLBY020000231">
    <property type="protein sequence ID" value="CAK7938629.1"/>
    <property type="molecule type" value="Genomic_DNA"/>
</dbReference>
<dbReference type="AlphaFoldDB" id="A0AAV1UUW0"/>
<protein>
    <submittedName>
        <fullName evidence="1">Uncharacterized protein</fullName>
    </submittedName>
</protein>
<accession>A0AAV1UUW0</accession>
<evidence type="ECO:0000313" key="1">
    <source>
        <dbReference type="EMBL" id="CAK7938629.1"/>
    </source>
</evidence>
<sequence length="51" mass="6114">MDDSQQRRSWSFHVIATEQLRDSVKKVWPEQLRDTVEKVYLVRVCHSPLIC</sequence>
<name>A0AAV1UUW0_9STRA</name>
<organism evidence="1 2">
    <name type="scientific">Peronospora matthiolae</name>
    <dbReference type="NCBI Taxonomy" id="2874970"/>
    <lineage>
        <taxon>Eukaryota</taxon>
        <taxon>Sar</taxon>
        <taxon>Stramenopiles</taxon>
        <taxon>Oomycota</taxon>
        <taxon>Peronosporomycetes</taxon>
        <taxon>Peronosporales</taxon>
        <taxon>Peronosporaceae</taxon>
        <taxon>Peronospora</taxon>
    </lineage>
</organism>
<reference evidence="1" key="1">
    <citation type="submission" date="2024-01" db="EMBL/GenBank/DDBJ databases">
        <authorList>
            <person name="Webb A."/>
        </authorList>
    </citation>
    <scope>NUCLEOTIDE SEQUENCE</scope>
    <source>
        <strain evidence="1">Pm1</strain>
    </source>
</reference>
<dbReference type="Proteomes" id="UP001162060">
    <property type="component" value="Unassembled WGS sequence"/>
</dbReference>